<keyword evidence="1" id="KW-0732">Signal</keyword>
<organism evidence="2 3">
    <name type="scientific">Rhizophagus irregularis</name>
    <dbReference type="NCBI Taxonomy" id="588596"/>
    <lineage>
        <taxon>Eukaryota</taxon>
        <taxon>Fungi</taxon>
        <taxon>Fungi incertae sedis</taxon>
        <taxon>Mucoromycota</taxon>
        <taxon>Glomeromycotina</taxon>
        <taxon>Glomeromycetes</taxon>
        <taxon>Glomerales</taxon>
        <taxon>Glomeraceae</taxon>
        <taxon>Rhizophagus</taxon>
    </lineage>
</organism>
<evidence type="ECO:0000256" key="1">
    <source>
        <dbReference type="SAM" id="SignalP"/>
    </source>
</evidence>
<feature type="signal peptide" evidence="1">
    <location>
        <begin position="1"/>
        <end position="20"/>
    </location>
</feature>
<accession>A0A916EJU3</accession>
<proteinExistence type="predicted"/>
<name>A0A916EJU3_9GLOM</name>
<evidence type="ECO:0000313" key="2">
    <source>
        <dbReference type="EMBL" id="CAB5392898.1"/>
    </source>
</evidence>
<evidence type="ECO:0000313" key="3">
    <source>
        <dbReference type="Proteomes" id="UP000684084"/>
    </source>
</evidence>
<dbReference type="AlphaFoldDB" id="A0A916EJU3"/>
<dbReference type="EMBL" id="CAGKOT010000079">
    <property type="protein sequence ID" value="CAB5392898.1"/>
    <property type="molecule type" value="Genomic_DNA"/>
</dbReference>
<comment type="caution">
    <text evidence="2">The sequence shown here is derived from an EMBL/GenBank/DDBJ whole genome shotgun (WGS) entry which is preliminary data.</text>
</comment>
<gene>
    <name evidence="2" type="ORF">CHRIB12_LOCUS22624</name>
</gene>
<dbReference type="OrthoDB" id="2302958at2759"/>
<dbReference type="Proteomes" id="UP000684084">
    <property type="component" value="Unassembled WGS sequence"/>
</dbReference>
<reference evidence="2" key="1">
    <citation type="submission" date="2020-05" db="EMBL/GenBank/DDBJ databases">
        <authorList>
            <person name="Rincon C."/>
            <person name="Sanders R I."/>
            <person name="Robbins C."/>
            <person name="Chaturvedi A."/>
        </authorList>
    </citation>
    <scope>NUCLEOTIDE SEQUENCE</scope>
    <source>
        <strain evidence="2">CHB12</strain>
    </source>
</reference>
<protein>
    <submittedName>
        <fullName evidence="2">Uncharacterized protein</fullName>
    </submittedName>
</protein>
<dbReference type="PROSITE" id="PS51257">
    <property type="entry name" value="PROKAR_LIPOPROTEIN"/>
    <property type="match status" value="1"/>
</dbReference>
<sequence>MNKKYFIILLVFFFIKKIHGCHPAGSGCNNRPISNYKCGVKEFGLPTPPKGTWYDIWISVYWSCGNDSGNSRHCISEDIYYRDYIK</sequence>
<feature type="chain" id="PRO_5037035470" evidence="1">
    <location>
        <begin position="21"/>
        <end position="86"/>
    </location>
</feature>